<organism evidence="7 8">
    <name type="scientific">Aspergillus ruber (strain CBS 135680)</name>
    <dbReference type="NCBI Taxonomy" id="1388766"/>
    <lineage>
        <taxon>Eukaryota</taxon>
        <taxon>Fungi</taxon>
        <taxon>Dikarya</taxon>
        <taxon>Ascomycota</taxon>
        <taxon>Pezizomycotina</taxon>
        <taxon>Eurotiomycetes</taxon>
        <taxon>Eurotiomycetidae</taxon>
        <taxon>Eurotiales</taxon>
        <taxon>Aspergillaceae</taxon>
        <taxon>Aspergillus</taxon>
        <taxon>Aspergillus subgen. Aspergillus</taxon>
    </lineage>
</organism>
<dbReference type="EMBL" id="KK088414">
    <property type="protein sequence ID" value="EYE98265.1"/>
    <property type="molecule type" value="Genomic_DNA"/>
</dbReference>
<dbReference type="HOGENOM" id="CLU_032731_1_1_1"/>
<evidence type="ECO:0000256" key="2">
    <source>
        <dbReference type="ARBA" id="ARBA00022692"/>
    </source>
</evidence>
<dbReference type="STRING" id="1388766.A0A017SPR8"/>
<dbReference type="AlphaFoldDB" id="A0A017SPR8"/>
<dbReference type="RefSeq" id="XP_040641953.1">
    <property type="nucleotide sequence ID" value="XM_040781122.1"/>
</dbReference>
<accession>A0A017SPR8</accession>
<comment type="subcellular location">
    <subcellularLocation>
        <location evidence="1">Membrane</location>
        <topology evidence="1">Multi-pass membrane protein</topology>
    </subcellularLocation>
</comment>
<keyword evidence="3 5" id="KW-1133">Transmembrane helix</keyword>
<name>A0A017SPR8_ASPRC</name>
<dbReference type="GO" id="GO:0016020">
    <property type="term" value="C:membrane"/>
    <property type="evidence" value="ECO:0007669"/>
    <property type="project" value="UniProtKB-SubCell"/>
</dbReference>
<evidence type="ECO:0000259" key="6">
    <source>
        <dbReference type="Pfam" id="PF13813"/>
    </source>
</evidence>
<evidence type="ECO:0000313" key="8">
    <source>
        <dbReference type="Proteomes" id="UP000019804"/>
    </source>
</evidence>
<gene>
    <name evidence="7" type="ORF">EURHEDRAFT_409599</name>
</gene>
<dbReference type="Pfam" id="PF13813">
    <property type="entry name" value="MBOAT_2"/>
    <property type="match status" value="1"/>
</dbReference>
<evidence type="ECO:0000256" key="4">
    <source>
        <dbReference type="ARBA" id="ARBA00023136"/>
    </source>
</evidence>
<keyword evidence="2 5" id="KW-0812">Transmembrane</keyword>
<protein>
    <recommendedName>
        <fullName evidence="6">Wax synthase domain-containing protein</fullName>
    </recommendedName>
</protein>
<dbReference type="InterPro" id="IPR032805">
    <property type="entry name" value="Wax_synthase_dom"/>
</dbReference>
<keyword evidence="8" id="KW-1185">Reference proteome</keyword>
<evidence type="ECO:0000256" key="5">
    <source>
        <dbReference type="SAM" id="Phobius"/>
    </source>
</evidence>
<reference evidence="8" key="1">
    <citation type="journal article" date="2014" name="Nat. Commun.">
        <title>Genomic adaptations of the halophilic Dead Sea filamentous fungus Eurotium rubrum.</title>
        <authorList>
            <person name="Kis-Papo T."/>
            <person name="Weig A.R."/>
            <person name="Riley R."/>
            <person name="Persoh D."/>
            <person name="Salamov A."/>
            <person name="Sun H."/>
            <person name="Lipzen A."/>
            <person name="Wasser S.P."/>
            <person name="Rambold G."/>
            <person name="Grigoriev I.V."/>
            <person name="Nevo E."/>
        </authorList>
    </citation>
    <scope>NUCLEOTIDE SEQUENCE [LARGE SCALE GENOMIC DNA]</scope>
    <source>
        <strain evidence="8">CBS 135680</strain>
    </source>
</reference>
<keyword evidence="4 5" id="KW-0472">Membrane</keyword>
<proteinExistence type="predicted"/>
<feature type="transmembrane region" description="Helical" evidence="5">
    <location>
        <begin position="358"/>
        <end position="379"/>
    </location>
</feature>
<dbReference type="Proteomes" id="UP000019804">
    <property type="component" value="Unassembled WGS sequence"/>
</dbReference>
<feature type="transmembrane region" description="Helical" evidence="5">
    <location>
        <begin position="324"/>
        <end position="346"/>
    </location>
</feature>
<dbReference type="OrthoDB" id="1077582at2759"/>
<sequence length="409" mass="46785">MLNLPALASLPDTLSFLVPPDAERKPCPLWFEPVFILSCTVVFLQTSRLVRVSWYLGVVLPLATQMLQYSKGNRIDNYVAGLNIPMMVVRVLDLALCHEPQREFWKGRGSASKEENEGKSWPQGILARVLWAFNLLVSPRAIGWNIQAKNVSTDSYQGRGKFHFIRKRLIDSIVAFLILDSITYLRRTVAAPIFQSQSFWDIPLQYQILCSWLSGYQIYNLLTMQYNLAAIVTTVLGICEPADWPPLFGSFLPSNLWSIRRLWGSSWHQMVRRMCNFSGGLACDLTLAKRGTLRRRYTDLYAAFGFSALIHSIGSLFLRSEGHAFYQGVFYIMQPFMITLEDFVIYLGKSVGLRQSRFTEYFGFAFVGVWISFSFRYMAAAESACNWDLEIPLPFSIVAQLHQYYLALN</sequence>
<evidence type="ECO:0000256" key="1">
    <source>
        <dbReference type="ARBA" id="ARBA00004141"/>
    </source>
</evidence>
<evidence type="ECO:0000313" key="7">
    <source>
        <dbReference type="EMBL" id="EYE98265.1"/>
    </source>
</evidence>
<dbReference type="GeneID" id="63696246"/>
<feature type="domain" description="Wax synthase" evidence="6">
    <location>
        <begin position="244"/>
        <end position="321"/>
    </location>
</feature>
<evidence type="ECO:0000256" key="3">
    <source>
        <dbReference type="ARBA" id="ARBA00022989"/>
    </source>
</evidence>